<accession>A0A0P1LUL1</accession>
<accession>A0A0P1M9S0</accession>
<evidence type="ECO:0000313" key="5">
    <source>
        <dbReference type="EMBL" id="CUU06367.1"/>
    </source>
</evidence>
<keyword evidence="7" id="KW-1185">Reference proteome</keyword>
<evidence type="ECO:0000259" key="3">
    <source>
        <dbReference type="Pfam" id="PF22570"/>
    </source>
</evidence>
<evidence type="ECO:0000313" key="4">
    <source>
        <dbReference type="EMBL" id="CUS89324.1"/>
    </source>
</evidence>
<dbReference type="InterPro" id="IPR043726">
    <property type="entry name" value="LiaI-LiaF-like_TM1"/>
</dbReference>
<accession>A0A0P1LL45</accession>
<gene>
    <name evidence="5" type="ORF">JGI4_01479</name>
    <name evidence="4" type="ORF">JGI8_01300</name>
</gene>
<dbReference type="AlphaFoldDB" id="A0A0P1M6C7"/>
<feature type="domain" description="LiaF transmembrane" evidence="3">
    <location>
        <begin position="14"/>
        <end position="108"/>
    </location>
</feature>
<accession>A0A0P1MPA1</accession>
<feature type="transmembrane region" description="Helical" evidence="1">
    <location>
        <begin position="12"/>
        <end position="29"/>
    </location>
</feature>
<evidence type="ECO:0000313" key="7">
    <source>
        <dbReference type="Proteomes" id="UP000182200"/>
    </source>
</evidence>
<evidence type="ECO:0000256" key="1">
    <source>
        <dbReference type="SAM" id="Phobius"/>
    </source>
</evidence>
<proteinExistence type="predicted"/>
<dbReference type="Proteomes" id="UP000182011">
    <property type="component" value="Unassembled WGS sequence"/>
</dbReference>
<keyword evidence="1" id="KW-0472">Membrane</keyword>
<dbReference type="Pfam" id="PF18917">
    <property type="entry name" value="LiaI-LiaF-like_TM1"/>
    <property type="match status" value="1"/>
</dbReference>
<evidence type="ECO:0000259" key="2">
    <source>
        <dbReference type="Pfam" id="PF18917"/>
    </source>
</evidence>
<feature type="transmembrane region" description="Helical" evidence="1">
    <location>
        <begin position="41"/>
        <end position="60"/>
    </location>
</feature>
<accession>A0A0P1M3M6</accession>
<feature type="transmembrane region" description="Helical" evidence="1">
    <location>
        <begin position="118"/>
        <end position="144"/>
    </location>
</feature>
<sequence>MTSNMQRNGKTGLIFGIILVIVGLIILLNKLGALNLNLKKIISIISVTYGAYLGYSGFGLNSNKKVFWGSIFFFFGIYLFIDSFGLLNPEIHFFWPVVLIVTGLSFLMSFVNRPKDYALLLPAVMLIGIGTLFLLTDIGIIYSFEFWENFEKFWPVLLIILGLYFILKKR</sequence>
<evidence type="ECO:0008006" key="8">
    <source>
        <dbReference type="Google" id="ProtNLM"/>
    </source>
</evidence>
<keyword evidence="1" id="KW-1133">Transmembrane helix</keyword>
<accession>A0A0P1P7X0</accession>
<dbReference type="EMBL" id="FAOP01000006">
    <property type="protein sequence ID" value="CUU06367.1"/>
    <property type="molecule type" value="Genomic_DNA"/>
</dbReference>
<feature type="transmembrane region" description="Helical" evidence="1">
    <location>
        <begin position="93"/>
        <end position="111"/>
    </location>
</feature>
<dbReference type="Proteomes" id="UP000182200">
    <property type="component" value="Unassembled WGS sequence"/>
</dbReference>
<name>A0A0P1M6C7_9BACT</name>
<protein>
    <recommendedName>
        <fullName evidence="8">DUF5668 domain-containing protein</fullName>
    </recommendedName>
</protein>
<accession>A0A0P1M6C7</accession>
<feature type="transmembrane region" description="Helical" evidence="1">
    <location>
        <begin position="67"/>
        <end position="87"/>
    </location>
</feature>
<dbReference type="STRING" id="1633631.GCA_001442925_01474"/>
<keyword evidence="1" id="KW-0812">Transmembrane</keyword>
<dbReference type="InterPro" id="IPR054331">
    <property type="entry name" value="LiaF_TM"/>
</dbReference>
<reference evidence="4 7" key="1">
    <citation type="submission" date="2015-11" db="EMBL/GenBank/DDBJ databases">
        <authorList>
            <person name="Varghese N."/>
        </authorList>
    </citation>
    <scope>NUCLEOTIDE SEQUENCE [LARGE SCALE GENOMIC DNA]</scope>
    <source>
        <strain evidence="4 7">JGI-8</strain>
    </source>
</reference>
<organism evidence="5 6">
    <name type="scientific">Candidatus Kryptonium thompsonii</name>
    <dbReference type="NCBI Taxonomy" id="1633631"/>
    <lineage>
        <taxon>Bacteria</taxon>
        <taxon>Pseudomonadati</taxon>
        <taxon>Candidatus Kryptoniota</taxon>
        <taxon>Candidatus Kryptonium</taxon>
    </lineage>
</organism>
<dbReference type="EMBL" id="CZVI01000017">
    <property type="protein sequence ID" value="CUS89324.1"/>
    <property type="molecule type" value="Genomic_DNA"/>
</dbReference>
<accession>A0A0P1P3U9</accession>
<reference evidence="5 6" key="2">
    <citation type="submission" date="2015-11" db="EMBL/GenBank/DDBJ databases">
        <authorList>
            <person name="Zhang Y."/>
            <person name="Guo Z."/>
        </authorList>
    </citation>
    <scope>NUCLEOTIDE SEQUENCE [LARGE SCALE GENOMIC DNA]</scope>
    <source>
        <strain evidence="5">JGI-4</strain>
    </source>
</reference>
<accession>A0A0P1ME22</accession>
<accession>A0A0P1LF43</accession>
<accession>A0A0S4N804</accession>
<accession>A0A0P1LW82</accession>
<dbReference type="Pfam" id="PF22570">
    <property type="entry name" value="LiaF-TM"/>
    <property type="match status" value="1"/>
</dbReference>
<evidence type="ECO:0000313" key="6">
    <source>
        <dbReference type="Proteomes" id="UP000182011"/>
    </source>
</evidence>
<feature type="domain" description="LiaI-LiaF-like transmembrane region" evidence="2">
    <location>
        <begin position="121"/>
        <end position="166"/>
    </location>
</feature>
<feature type="transmembrane region" description="Helical" evidence="1">
    <location>
        <begin position="150"/>
        <end position="167"/>
    </location>
</feature>